<dbReference type="AlphaFoldDB" id="A0A9D2UTX7"/>
<dbReference type="Proteomes" id="UP000787156">
    <property type="component" value="Unassembled WGS sequence"/>
</dbReference>
<evidence type="ECO:0000256" key="1">
    <source>
        <dbReference type="SAM" id="Phobius"/>
    </source>
</evidence>
<keyword evidence="1" id="KW-0472">Membrane</keyword>
<evidence type="ECO:0000313" key="2">
    <source>
        <dbReference type="EMBL" id="HJF28528.1"/>
    </source>
</evidence>
<reference evidence="2" key="2">
    <citation type="submission" date="2021-09" db="EMBL/GenBank/DDBJ databases">
        <authorList>
            <person name="Gilroy R."/>
        </authorList>
    </citation>
    <scope>NUCLEOTIDE SEQUENCE</scope>
    <source>
        <strain evidence="2">CHK135-1449</strain>
    </source>
</reference>
<name>A0A9D2UTX7_ACILW</name>
<feature type="transmembrane region" description="Helical" evidence="1">
    <location>
        <begin position="87"/>
        <end position="108"/>
    </location>
</feature>
<gene>
    <name evidence="2" type="ORF">K8V79_09855</name>
</gene>
<accession>A0A9D2UTX7</accession>
<feature type="transmembrane region" description="Helical" evidence="1">
    <location>
        <begin position="47"/>
        <end position="66"/>
    </location>
</feature>
<reference evidence="2" key="1">
    <citation type="journal article" date="2021" name="PeerJ">
        <title>Extensive microbial diversity within the chicken gut microbiome revealed by metagenomics and culture.</title>
        <authorList>
            <person name="Gilroy R."/>
            <person name="Ravi A."/>
            <person name="Getino M."/>
            <person name="Pursley I."/>
            <person name="Horton D.L."/>
            <person name="Alikhan N.F."/>
            <person name="Baker D."/>
            <person name="Gharbi K."/>
            <person name="Hall N."/>
            <person name="Watson M."/>
            <person name="Adriaenssens E.M."/>
            <person name="Foster-Nyarko E."/>
            <person name="Jarju S."/>
            <person name="Secka A."/>
            <person name="Antonio M."/>
            <person name="Oren A."/>
            <person name="Chaudhuri R.R."/>
            <person name="La Ragione R."/>
            <person name="Hildebrand F."/>
            <person name="Pallen M.J."/>
        </authorList>
    </citation>
    <scope>NUCLEOTIDE SEQUENCE</scope>
    <source>
        <strain evidence="2">CHK135-1449</strain>
    </source>
</reference>
<keyword evidence="1" id="KW-0812">Transmembrane</keyword>
<organism evidence="2 3">
    <name type="scientific">Acinetobacter lwoffii</name>
    <dbReference type="NCBI Taxonomy" id="28090"/>
    <lineage>
        <taxon>Bacteria</taxon>
        <taxon>Pseudomonadati</taxon>
        <taxon>Pseudomonadota</taxon>
        <taxon>Gammaproteobacteria</taxon>
        <taxon>Moraxellales</taxon>
        <taxon>Moraxellaceae</taxon>
        <taxon>Acinetobacter</taxon>
    </lineage>
</organism>
<proteinExistence type="predicted"/>
<feature type="transmembrane region" description="Helical" evidence="1">
    <location>
        <begin position="20"/>
        <end position="41"/>
    </location>
</feature>
<keyword evidence="1" id="KW-1133">Transmembrane helix</keyword>
<comment type="caution">
    <text evidence="2">The sequence shown here is derived from an EMBL/GenBank/DDBJ whole genome shotgun (WGS) entry which is preliminary data.</text>
</comment>
<protein>
    <submittedName>
        <fullName evidence="2">Uncharacterized protein</fullName>
    </submittedName>
</protein>
<evidence type="ECO:0000313" key="3">
    <source>
        <dbReference type="Proteomes" id="UP000787156"/>
    </source>
</evidence>
<dbReference type="EMBL" id="DYWX01000105">
    <property type="protein sequence ID" value="HJF28528.1"/>
    <property type="molecule type" value="Genomic_DNA"/>
</dbReference>
<sequence length="117" mass="13007">MTTRIPPLPNLNPKPKNETLALIHGIYAGLLVFTTIVFGYLEYQQSTISVMSLGFILLLLALMIYLNIQASLKVKQGNRGGRTLSRIMATLMLFSFPIGTVLGVIALWKASARQWQQ</sequence>